<feature type="binding site" evidence="13">
    <location>
        <begin position="164"/>
        <end position="165"/>
    </location>
    <ligand>
        <name>(S)-2,3,4,5-tetrahydrodipicolinate</name>
        <dbReference type="ChEBI" id="CHEBI:16845"/>
    </ligand>
</feature>
<keyword evidence="6 13" id="KW-0560">Oxidoreductase</keyword>
<evidence type="ECO:0000256" key="13">
    <source>
        <dbReference type="HAMAP-Rule" id="MF_00102"/>
    </source>
</evidence>
<comment type="caution">
    <text evidence="13">Was originally thought to be a dihydrodipicolinate reductase (DHDPR), catalyzing the conversion of dihydrodipicolinate to tetrahydrodipicolinate. However, it was shown in E.coli that the substrate of the enzymatic reaction is not dihydrodipicolinate (DHDP) but in fact (2S,4S)-4-hydroxy-2,3,4,5-tetrahydrodipicolinic acid (HTPA), the product released by the DapA-catalyzed reaction.</text>
</comment>
<dbReference type="PIRSF" id="PIRSF000161">
    <property type="entry name" value="DHPR"/>
    <property type="match status" value="1"/>
</dbReference>
<dbReference type="Gene3D" id="3.30.360.10">
    <property type="entry name" value="Dihydrodipicolinate Reductase, domain 2"/>
    <property type="match status" value="1"/>
</dbReference>
<dbReference type="CDD" id="cd02274">
    <property type="entry name" value="DHDPR_N"/>
    <property type="match status" value="1"/>
</dbReference>
<comment type="caution">
    <text evidence="13">Lacks conserved residue(s) required for the propagation of feature annotation.</text>
</comment>
<comment type="similarity">
    <text evidence="1 13">Belongs to the DapB family.</text>
</comment>
<dbReference type="GO" id="GO:0019877">
    <property type="term" value="P:diaminopimelate biosynthetic process"/>
    <property type="evidence" value="ECO:0007669"/>
    <property type="project" value="UniProtKB-UniRule"/>
</dbReference>
<dbReference type="GO" id="GO:0050661">
    <property type="term" value="F:NADP binding"/>
    <property type="evidence" value="ECO:0007669"/>
    <property type="project" value="UniProtKB-UniRule"/>
</dbReference>
<evidence type="ECO:0000256" key="8">
    <source>
        <dbReference type="ARBA" id="ARBA00023154"/>
    </source>
</evidence>
<evidence type="ECO:0000256" key="2">
    <source>
        <dbReference type="ARBA" id="ARBA00022490"/>
    </source>
</evidence>
<comment type="catalytic activity">
    <reaction evidence="12 13">
        <text>(S)-2,3,4,5-tetrahydrodipicolinate + NAD(+) + H2O = (2S,4S)-4-hydroxy-2,3,4,5-tetrahydrodipicolinate + NADH + H(+)</text>
        <dbReference type="Rhea" id="RHEA:35323"/>
        <dbReference type="ChEBI" id="CHEBI:15377"/>
        <dbReference type="ChEBI" id="CHEBI:15378"/>
        <dbReference type="ChEBI" id="CHEBI:16845"/>
        <dbReference type="ChEBI" id="CHEBI:57540"/>
        <dbReference type="ChEBI" id="CHEBI:57945"/>
        <dbReference type="ChEBI" id="CHEBI:67139"/>
        <dbReference type="EC" id="1.17.1.8"/>
    </reaction>
</comment>
<feature type="domain" description="Dihydrodipicolinate reductase N-terminal" evidence="14">
    <location>
        <begin position="6"/>
        <end position="123"/>
    </location>
</feature>
<dbReference type="UniPathway" id="UPA00034">
    <property type="reaction ID" value="UER00018"/>
</dbReference>
<dbReference type="SUPFAM" id="SSF55347">
    <property type="entry name" value="Glyceraldehyde-3-phosphate dehydrogenase-like, C-terminal domain"/>
    <property type="match status" value="1"/>
</dbReference>
<dbReference type="HAMAP" id="MF_00102">
    <property type="entry name" value="DapB"/>
    <property type="match status" value="1"/>
</dbReference>
<dbReference type="GO" id="GO:0016726">
    <property type="term" value="F:oxidoreductase activity, acting on CH or CH2 groups, NAD or NADP as acceptor"/>
    <property type="evidence" value="ECO:0007669"/>
    <property type="project" value="UniProtKB-UniRule"/>
</dbReference>
<reference evidence="16 17" key="1">
    <citation type="submission" date="2018-01" db="EMBL/GenBank/DDBJ databases">
        <title>Draft Genome Sequence of Komagataeibacter maltaceti LMG 1529, a Vinegar Producing Acetic Acid Bacterium Isolated from Malt Vinegar Brewery Acetifiers.</title>
        <authorList>
            <person name="Zhang Q."/>
            <person name="Hollensteiner J."/>
            <person name="Poehlein A."/>
            <person name="Daniel R."/>
        </authorList>
    </citation>
    <scope>NUCLEOTIDE SEQUENCE [LARGE SCALE GENOMIC DNA]</scope>
    <source>
        <strain evidence="16 17">LMG 1529</strain>
    </source>
</reference>
<organism evidence="16 17">
    <name type="scientific">Novacetimonas maltaceti</name>
    <dbReference type="NCBI Taxonomy" id="1203393"/>
    <lineage>
        <taxon>Bacteria</taxon>
        <taxon>Pseudomonadati</taxon>
        <taxon>Pseudomonadota</taxon>
        <taxon>Alphaproteobacteria</taxon>
        <taxon>Acetobacterales</taxon>
        <taxon>Acetobacteraceae</taxon>
        <taxon>Novacetimonas</taxon>
    </lineage>
</organism>
<dbReference type="GO" id="GO:0008839">
    <property type="term" value="F:4-hydroxy-tetrahydrodipicolinate reductase"/>
    <property type="evidence" value="ECO:0007669"/>
    <property type="project" value="UniProtKB-UniRule"/>
</dbReference>
<keyword evidence="5 13" id="KW-0220">Diaminopimelate biosynthesis</keyword>
<dbReference type="PANTHER" id="PTHR20836">
    <property type="entry name" value="DIHYDRODIPICOLINATE REDUCTASE"/>
    <property type="match status" value="1"/>
</dbReference>
<evidence type="ECO:0000256" key="6">
    <source>
        <dbReference type="ARBA" id="ARBA00023002"/>
    </source>
</evidence>
<feature type="binding site" evidence="13">
    <location>
        <begin position="12"/>
        <end position="17"/>
    </location>
    <ligand>
        <name>NAD(+)</name>
        <dbReference type="ChEBI" id="CHEBI:57540"/>
    </ligand>
</feature>
<comment type="catalytic activity">
    <reaction evidence="11 13">
        <text>(S)-2,3,4,5-tetrahydrodipicolinate + NADP(+) + H2O = (2S,4S)-4-hydroxy-2,3,4,5-tetrahydrodipicolinate + NADPH + H(+)</text>
        <dbReference type="Rhea" id="RHEA:35331"/>
        <dbReference type="ChEBI" id="CHEBI:15377"/>
        <dbReference type="ChEBI" id="CHEBI:15378"/>
        <dbReference type="ChEBI" id="CHEBI:16845"/>
        <dbReference type="ChEBI" id="CHEBI:57783"/>
        <dbReference type="ChEBI" id="CHEBI:58349"/>
        <dbReference type="ChEBI" id="CHEBI:67139"/>
        <dbReference type="EC" id="1.17.1.8"/>
    </reaction>
</comment>
<evidence type="ECO:0000256" key="7">
    <source>
        <dbReference type="ARBA" id="ARBA00023027"/>
    </source>
</evidence>
<feature type="active site" description="Proton donor" evidence="13">
    <location>
        <position position="158"/>
    </location>
</feature>
<dbReference type="SUPFAM" id="SSF51735">
    <property type="entry name" value="NAD(P)-binding Rossmann-fold domains"/>
    <property type="match status" value="1"/>
</dbReference>
<dbReference type="InterPro" id="IPR022664">
    <property type="entry name" value="DapB_N_CS"/>
</dbReference>
<keyword evidence="3 13" id="KW-0028">Amino-acid biosynthesis</keyword>
<dbReference type="Pfam" id="PF01113">
    <property type="entry name" value="DapB_N"/>
    <property type="match status" value="1"/>
</dbReference>
<feature type="active site" description="Proton donor/acceptor" evidence="13">
    <location>
        <position position="154"/>
    </location>
</feature>
<feature type="binding site" evidence="13">
    <location>
        <begin position="96"/>
        <end position="98"/>
    </location>
    <ligand>
        <name>NAD(+)</name>
        <dbReference type="ChEBI" id="CHEBI:57540"/>
    </ligand>
</feature>
<dbReference type="EC" id="1.17.1.8" evidence="10 13"/>
<sequence>MNTKTVRIGIAGINGRVGRLLREEVVAAGAIVAGGSTRNGIMEPASSDAAGPACPIFTSIADLAKVCDVVIDFTNVATVRMHAQALAQAGTAWVLGTTGLGEEDQAAVDAAAQRIAVVQAANFSPGVTLMTRLARQMAAALPGSEYDAEILEMHHRQKVDAPSGTALAIGNAVADGRGIVLKDHMEAARDGHTGPRADDAIGFAVLRGGQIVGEHSVIFTSANEQISLTHRSFNRRIYATGAVRAAQWIETRGPGLYSMENVLGLE</sequence>
<evidence type="ECO:0000256" key="4">
    <source>
        <dbReference type="ARBA" id="ARBA00022857"/>
    </source>
</evidence>
<proteinExistence type="inferred from homology"/>
<evidence type="ECO:0000256" key="5">
    <source>
        <dbReference type="ARBA" id="ARBA00022915"/>
    </source>
</evidence>
<evidence type="ECO:0000256" key="3">
    <source>
        <dbReference type="ARBA" id="ARBA00022605"/>
    </source>
</evidence>
<dbReference type="PROSITE" id="PS01298">
    <property type="entry name" value="DAPB"/>
    <property type="match status" value="1"/>
</dbReference>
<protein>
    <recommendedName>
        <fullName evidence="10 13">4-hydroxy-tetrahydrodipicolinate reductase</fullName>
        <shortName evidence="13">HTPA reductase</shortName>
        <ecNumber evidence="10 13">1.17.1.8</ecNumber>
    </recommendedName>
</protein>
<feature type="binding site" evidence="13">
    <location>
        <position position="43"/>
    </location>
    <ligand>
        <name>NAD(+)</name>
        <dbReference type="ChEBI" id="CHEBI:57540"/>
    </ligand>
</feature>
<feature type="domain" description="Dihydrodipicolinate reductase C-terminal" evidence="15">
    <location>
        <begin position="126"/>
        <end position="263"/>
    </location>
</feature>
<comment type="subunit">
    <text evidence="13">Homotetramer.</text>
</comment>
<evidence type="ECO:0000256" key="1">
    <source>
        <dbReference type="ARBA" id="ARBA00006642"/>
    </source>
</evidence>
<evidence type="ECO:0000313" key="17">
    <source>
        <dbReference type="Proteomes" id="UP000237344"/>
    </source>
</evidence>
<gene>
    <name evidence="13 16" type="primary">dapB</name>
    <name evidence="16" type="ORF">KMAL_25860</name>
</gene>
<dbReference type="EMBL" id="POTC01000046">
    <property type="protein sequence ID" value="POF61781.1"/>
    <property type="molecule type" value="Genomic_DNA"/>
</dbReference>
<keyword evidence="8 13" id="KW-0457">Lysine biosynthesis</keyword>
<dbReference type="NCBIfam" id="TIGR00036">
    <property type="entry name" value="dapB"/>
    <property type="match status" value="1"/>
</dbReference>
<evidence type="ECO:0000256" key="9">
    <source>
        <dbReference type="ARBA" id="ARBA00037922"/>
    </source>
</evidence>
<evidence type="ECO:0000313" key="16">
    <source>
        <dbReference type="EMBL" id="POF61781.1"/>
    </source>
</evidence>
<keyword evidence="2 13" id="KW-0963">Cytoplasm</keyword>
<dbReference type="InterPro" id="IPR000846">
    <property type="entry name" value="DapB_N"/>
</dbReference>
<comment type="pathway">
    <text evidence="9 13">Amino-acid biosynthesis; L-lysine biosynthesis via DAP pathway; (S)-tetrahydrodipicolinate from L-aspartate: step 4/4.</text>
</comment>
<evidence type="ECO:0000259" key="14">
    <source>
        <dbReference type="Pfam" id="PF01113"/>
    </source>
</evidence>
<evidence type="ECO:0000256" key="12">
    <source>
        <dbReference type="ARBA" id="ARBA00049396"/>
    </source>
</evidence>
<dbReference type="GO" id="GO:0005737">
    <property type="term" value="C:cytoplasm"/>
    <property type="evidence" value="ECO:0007669"/>
    <property type="project" value="UniProtKB-SubCell"/>
</dbReference>
<comment type="subcellular location">
    <subcellularLocation>
        <location evidence="13">Cytoplasm</location>
    </subcellularLocation>
</comment>
<keyword evidence="7 13" id="KW-0520">NAD</keyword>
<dbReference type="GO" id="GO:0009089">
    <property type="term" value="P:lysine biosynthetic process via diaminopimelate"/>
    <property type="evidence" value="ECO:0007669"/>
    <property type="project" value="UniProtKB-UniRule"/>
</dbReference>
<dbReference type="AlphaFoldDB" id="A0A2S3VYU3"/>
<dbReference type="Proteomes" id="UP000237344">
    <property type="component" value="Unassembled WGS sequence"/>
</dbReference>
<dbReference type="OrthoDB" id="9790352at2"/>
<comment type="caution">
    <text evidence="16">The sequence shown here is derived from an EMBL/GenBank/DDBJ whole genome shotgun (WGS) entry which is preliminary data.</text>
</comment>
<keyword evidence="4 13" id="KW-0521">NADP</keyword>
<feature type="binding site" evidence="13">
    <location>
        <position position="155"/>
    </location>
    <ligand>
        <name>(S)-2,3,4,5-tetrahydrodipicolinate</name>
        <dbReference type="ChEBI" id="CHEBI:16845"/>
    </ligand>
</feature>
<keyword evidence="17" id="KW-1185">Reference proteome</keyword>
<name>A0A2S3VYU3_9PROT</name>
<dbReference type="InterPro" id="IPR023940">
    <property type="entry name" value="DHDPR_bac"/>
</dbReference>
<dbReference type="PANTHER" id="PTHR20836:SF0">
    <property type="entry name" value="4-HYDROXY-TETRAHYDRODIPICOLINATE REDUCTASE 1, CHLOROPLASTIC-RELATED"/>
    <property type="match status" value="1"/>
</dbReference>
<dbReference type="InterPro" id="IPR036291">
    <property type="entry name" value="NAD(P)-bd_dom_sf"/>
</dbReference>
<evidence type="ECO:0000259" key="15">
    <source>
        <dbReference type="Pfam" id="PF05173"/>
    </source>
</evidence>
<comment type="function">
    <text evidence="13">Catalyzes the conversion of 4-hydroxy-tetrahydrodipicolinate (HTPA) to tetrahydrodipicolinate.</text>
</comment>
<dbReference type="InterPro" id="IPR022663">
    <property type="entry name" value="DapB_C"/>
</dbReference>
<feature type="binding site" evidence="13">
    <location>
        <begin position="120"/>
        <end position="123"/>
    </location>
    <ligand>
        <name>NAD(+)</name>
        <dbReference type="ChEBI" id="CHEBI:57540"/>
    </ligand>
</feature>
<evidence type="ECO:0000256" key="10">
    <source>
        <dbReference type="ARBA" id="ARBA00038983"/>
    </source>
</evidence>
<evidence type="ECO:0000256" key="11">
    <source>
        <dbReference type="ARBA" id="ARBA00049080"/>
    </source>
</evidence>
<dbReference type="GO" id="GO:0051287">
    <property type="term" value="F:NAD binding"/>
    <property type="evidence" value="ECO:0007669"/>
    <property type="project" value="UniProtKB-UniRule"/>
</dbReference>
<dbReference type="Gene3D" id="3.40.50.720">
    <property type="entry name" value="NAD(P)-binding Rossmann-like Domain"/>
    <property type="match status" value="1"/>
</dbReference>
<dbReference type="RefSeq" id="WP_110096110.1">
    <property type="nucleotide sequence ID" value="NZ_NKUE01000034.1"/>
</dbReference>
<dbReference type="Pfam" id="PF05173">
    <property type="entry name" value="DapB_C"/>
    <property type="match status" value="1"/>
</dbReference>
<accession>A0A2S3VYU3</accession>